<dbReference type="EMBL" id="ML119051">
    <property type="protein sequence ID" value="ROT43495.1"/>
    <property type="molecule type" value="Genomic_DNA"/>
</dbReference>
<proteinExistence type="predicted"/>
<dbReference type="Pfam" id="PF05238">
    <property type="entry name" value="CENP-N"/>
    <property type="match status" value="1"/>
</dbReference>
<dbReference type="Gene3D" id="3.10.20.720">
    <property type="match status" value="1"/>
</dbReference>
<sequence length="475" mass="53102">MSRLSVPTSGRLSPTVRISNSTVVVQKVINRLSRQALLSLALDWMDEPNRALCAPLLQDYDDPNDFYPPVSSLAKLRELYRDMETRKGSKKEVSDRILEGDWRHGLSLYQLAMADVRYLHEHPTWQKWMVYRILPLAINPDLDTEADASEVDHESLSVSRLHPSSFLKNLQSQVLPDTKAHYHLHRLPELRLLLIRVFLIDTPYSNNLPSGNGSSSADATHADTSRTLYIVFPDGAPFVYISKIQGASASSGGADSKLFRNLVTDSIPKALSRPRERYTLKYTNIQGKNLQALLSMKGAGRGNAADGGWSMYADKRKESPLDTLLPTPPLSEDSSDDVILENLKRGTKRKSHIDVAEEQCIRKARRSAQARFGNSARPEDGRGVERVDISMRDPFKTRRAGERQIAEHDTEGLSSWAPEVKLTFRGPHVFAGMRLLVENGIINGQRMPGWLTGEEGVTVGEVRHGRVQGHYGSGF</sequence>
<dbReference type="GO" id="GO:0007059">
    <property type="term" value="P:chromosome segregation"/>
    <property type="evidence" value="ECO:0007669"/>
    <property type="project" value="InterPro"/>
</dbReference>
<gene>
    <name evidence="1" type="ORF">SODALDRAFT_327690</name>
</gene>
<organism evidence="1 2">
    <name type="scientific">Sodiomyces alkalinus (strain CBS 110278 / VKM F-3762 / F11)</name>
    <name type="common">Alkaliphilic filamentous fungus</name>
    <dbReference type="NCBI Taxonomy" id="1314773"/>
    <lineage>
        <taxon>Eukaryota</taxon>
        <taxon>Fungi</taxon>
        <taxon>Dikarya</taxon>
        <taxon>Ascomycota</taxon>
        <taxon>Pezizomycotina</taxon>
        <taxon>Sordariomycetes</taxon>
        <taxon>Hypocreomycetidae</taxon>
        <taxon>Glomerellales</taxon>
        <taxon>Plectosphaerellaceae</taxon>
        <taxon>Sodiomyces</taxon>
    </lineage>
</organism>
<reference evidence="1 2" key="1">
    <citation type="journal article" date="2018" name="Mol. Ecol.">
        <title>The obligate alkalophilic soda-lake fungus Sodiomyces alkalinus has shifted to a protein diet.</title>
        <authorList>
            <person name="Grum-Grzhimaylo A.A."/>
            <person name="Falkoski D.L."/>
            <person name="van den Heuvel J."/>
            <person name="Valero-Jimenez C.A."/>
            <person name="Min B."/>
            <person name="Choi I.G."/>
            <person name="Lipzen A."/>
            <person name="Daum C.G."/>
            <person name="Aanen D.K."/>
            <person name="Tsang A."/>
            <person name="Henrissat B."/>
            <person name="Bilanenko E.N."/>
            <person name="de Vries R.P."/>
            <person name="van Kan J.A.L."/>
            <person name="Grigoriev I.V."/>
            <person name="Debets A.J.M."/>
        </authorList>
    </citation>
    <scope>NUCLEOTIDE SEQUENCE [LARGE SCALE GENOMIC DNA]</scope>
    <source>
        <strain evidence="1 2">F11</strain>
    </source>
</reference>
<dbReference type="RefSeq" id="XP_028471301.1">
    <property type="nucleotide sequence ID" value="XM_028610498.1"/>
</dbReference>
<dbReference type="STRING" id="1314773.A0A3N2QA24"/>
<evidence type="ECO:0000313" key="2">
    <source>
        <dbReference type="Proteomes" id="UP000272025"/>
    </source>
</evidence>
<name>A0A3N2QA24_SODAK</name>
<dbReference type="AlphaFoldDB" id="A0A3N2QA24"/>
<dbReference type="InterPro" id="IPR007902">
    <property type="entry name" value="Chl4/mis15/CENP-N"/>
</dbReference>
<protein>
    <submittedName>
        <fullName evidence="1">CHL4-domain-containing protein</fullName>
    </submittedName>
</protein>
<dbReference type="Proteomes" id="UP000272025">
    <property type="component" value="Unassembled WGS sequence"/>
</dbReference>
<dbReference type="GO" id="GO:0034080">
    <property type="term" value="P:CENP-A containing chromatin assembly"/>
    <property type="evidence" value="ECO:0007669"/>
    <property type="project" value="InterPro"/>
</dbReference>
<dbReference type="GeneID" id="39578976"/>
<dbReference type="OrthoDB" id="6585699at2759"/>
<evidence type="ECO:0000313" key="1">
    <source>
        <dbReference type="EMBL" id="ROT43495.1"/>
    </source>
</evidence>
<keyword evidence="2" id="KW-1185">Reference proteome</keyword>
<accession>A0A3N2QA24</accession>